<keyword evidence="1" id="KW-0472">Membrane</keyword>
<proteinExistence type="predicted"/>
<keyword evidence="1" id="KW-0812">Transmembrane</keyword>
<keyword evidence="3" id="KW-1185">Reference proteome</keyword>
<evidence type="ECO:0000256" key="1">
    <source>
        <dbReference type="SAM" id="Phobius"/>
    </source>
</evidence>
<organism evidence="2 3">
    <name type="scientific">Candidatus Phytoplasma pruni</name>
    <dbReference type="NCBI Taxonomy" id="479893"/>
    <lineage>
        <taxon>Bacteria</taxon>
        <taxon>Bacillati</taxon>
        <taxon>Mycoplasmatota</taxon>
        <taxon>Mollicutes</taxon>
        <taxon>Acholeplasmatales</taxon>
        <taxon>Acholeplasmataceae</taxon>
        <taxon>Candidatus Phytoplasma</taxon>
        <taxon>16SrIII (X-disease group)</taxon>
    </lineage>
</organism>
<evidence type="ECO:0000313" key="2">
    <source>
        <dbReference type="EMBL" id="NWN45567.1"/>
    </source>
</evidence>
<protein>
    <submittedName>
        <fullName evidence="2">Uncharacterized protein</fullName>
    </submittedName>
</protein>
<comment type="caution">
    <text evidence="2">The sequence shown here is derived from an EMBL/GenBank/DDBJ whole genome shotgun (WGS) entry which is preliminary data.</text>
</comment>
<sequence length="54" mass="6132">MTLRSFLTMMGVGSLTVVALYYLGVVHPNKEKVKWLNTRETTQTTQNNSNTSNR</sequence>
<dbReference type="AlphaFoldDB" id="A0A851H9L9"/>
<dbReference type="RefSeq" id="WP_178733968.1">
    <property type="nucleotide sequence ID" value="NZ_JABUOH010000019.1"/>
</dbReference>
<gene>
    <name evidence="2" type="ORF">HR065_00510</name>
</gene>
<dbReference type="EMBL" id="JABUOH010000019">
    <property type="protein sequence ID" value="NWN45567.1"/>
    <property type="molecule type" value="Genomic_DNA"/>
</dbReference>
<keyword evidence="1" id="KW-1133">Transmembrane helix</keyword>
<evidence type="ECO:0000313" key="3">
    <source>
        <dbReference type="Proteomes" id="UP000568109"/>
    </source>
</evidence>
<accession>A0A851H9L9</accession>
<reference evidence="2 3" key="1">
    <citation type="submission" date="2020-06" db="EMBL/GenBank/DDBJ databases">
        <title>Draft genome sequence of Candidatus Phytoplasma pruni (X-disease group, subgroup 16SrIII-B) strain ChTDIII from Argentina.</title>
        <authorList>
            <person name="Fernandez F.D."/>
            <person name="Zuebert C."/>
            <person name="Huettel B."/>
            <person name="Kube M."/>
            <person name="Conci L.R."/>
        </authorList>
    </citation>
    <scope>NUCLEOTIDE SEQUENCE [LARGE SCALE GENOMIC DNA]</scope>
    <source>
        <strain evidence="2 3">ChTDIII</strain>
    </source>
</reference>
<feature type="transmembrane region" description="Helical" evidence="1">
    <location>
        <begin position="6"/>
        <end position="25"/>
    </location>
</feature>
<name>A0A851H9L9_9MOLU</name>
<dbReference type="Proteomes" id="UP000568109">
    <property type="component" value="Unassembled WGS sequence"/>
</dbReference>